<evidence type="ECO:0000313" key="1">
    <source>
        <dbReference type="EMBL" id="TWU48200.1"/>
    </source>
</evidence>
<protein>
    <submittedName>
        <fullName evidence="1">Uncharacterized protein</fullName>
    </submittedName>
</protein>
<dbReference type="Proteomes" id="UP000317977">
    <property type="component" value="Unassembled WGS sequence"/>
</dbReference>
<keyword evidence="2" id="KW-1185">Reference proteome</keyword>
<organism evidence="1 2">
    <name type="scientific">Rubripirellula reticaptiva</name>
    <dbReference type="NCBI Taxonomy" id="2528013"/>
    <lineage>
        <taxon>Bacteria</taxon>
        <taxon>Pseudomonadati</taxon>
        <taxon>Planctomycetota</taxon>
        <taxon>Planctomycetia</taxon>
        <taxon>Pirellulales</taxon>
        <taxon>Pirellulaceae</taxon>
        <taxon>Rubripirellula</taxon>
    </lineage>
</organism>
<dbReference type="EMBL" id="SJPX01000005">
    <property type="protein sequence ID" value="TWU48200.1"/>
    <property type="molecule type" value="Genomic_DNA"/>
</dbReference>
<proteinExistence type="predicted"/>
<dbReference type="AlphaFoldDB" id="A0A5C6EI33"/>
<comment type="caution">
    <text evidence="1">The sequence shown here is derived from an EMBL/GenBank/DDBJ whole genome shotgun (WGS) entry which is preliminary data.</text>
</comment>
<evidence type="ECO:0000313" key="2">
    <source>
        <dbReference type="Proteomes" id="UP000317977"/>
    </source>
</evidence>
<name>A0A5C6EI33_9BACT</name>
<sequence>MSPPDFAYDEVRRRELAAISNSSPWVFRRETLKSFNNESGIPLSGRPIDRLGRFRGNYGLEFGIAVAPFVGTVGPVDRGDDQEGRD</sequence>
<reference evidence="1 2" key="1">
    <citation type="submission" date="2019-02" db="EMBL/GenBank/DDBJ databases">
        <title>Deep-cultivation of Planctomycetes and their phenomic and genomic characterization uncovers novel biology.</title>
        <authorList>
            <person name="Wiegand S."/>
            <person name="Jogler M."/>
            <person name="Boedeker C."/>
            <person name="Pinto D."/>
            <person name="Vollmers J."/>
            <person name="Rivas-Marin E."/>
            <person name="Kohn T."/>
            <person name="Peeters S.H."/>
            <person name="Heuer A."/>
            <person name="Rast P."/>
            <person name="Oberbeckmann S."/>
            <person name="Bunk B."/>
            <person name="Jeske O."/>
            <person name="Meyerdierks A."/>
            <person name="Storesund J.E."/>
            <person name="Kallscheuer N."/>
            <person name="Luecker S."/>
            <person name="Lage O.M."/>
            <person name="Pohl T."/>
            <person name="Merkel B.J."/>
            <person name="Hornburger P."/>
            <person name="Mueller R.-W."/>
            <person name="Bruemmer F."/>
            <person name="Labrenz M."/>
            <person name="Spormann A.M."/>
            <person name="Op Den Camp H."/>
            <person name="Overmann J."/>
            <person name="Amann R."/>
            <person name="Jetten M.S.M."/>
            <person name="Mascher T."/>
            <person name="Medema M.H."/>
            <person name="Devos D.P."/>
            <person name="Kaster A.-K."/>
            <person name="Ovreas L."/>
            <person name="Rohde M."/>
            <person name="Galperin M.Y."/>
            <person name="Jogler C."/>
        </authorList>
    </citation>
    <scope>NUCLEOTIDE SEQUENCE [LARGE SCALE GENOMIC DNA]</scope>
    <source>
        <strain evidence="1 2">Poly59</strain>
    </source>
</reference>
<gene>
    <name evidence="1" type="ORF">Poly59_50460</name>
</gene>
<accession>A0A5C6EI33</accession>